<organism evidence="8 10">
    <name type="scientific">Chanos chanos</name>
    <name type="common">Milkfish</name>
    <name type="synonym">Mugil chanos</name>
    <dbReference type="NCBI Taxonomy" id="29144"/>
    <lineage>
        <taxon>Eukaryota</taxon>
        <taxon>Metazoa</taxon>
        <taxon>Chordata</taxon>
        <taxon>Craniata</taxon>
        <taxon>Vertebrata</taxon>
        <taxon>Euteleostomi</taxon>
        <taxon>Actinopterygii</taxon>
        <taxon>Neopterygii</taxon>
        <taxon>Teleostei</taxon>
        <taxon>Ostariophysi</taxon>
        <taxon>Gonorynchiformes</taxon>
        <taxon>Chanidae</taxon>
        <taxon>Chanos</taxon>
    </lineage>
</organism>
<dbReference type="GO" id="GO:0005789">
    <property type="term" value="C:endoplasmic reticulum membrane"/>
    <property type="evidence" value="ECO:0007669"/>
    <property type="project" value="UniProtKB-SubCell"/>
</dbReference>
<keyword evidence="5" id="KW-0931">ER-Golgi transport</keyword>
<evidence type="ECO:0000259" key="7">
    <source>
        <dbReference type="Pfam" id="PF12931"/>
    </source>
</evidence>
<dbReference type="RefSeq" id="XP_030647416.1">
    <property type="nucleotide sequence ID" value="XM_030791556.1"/>
</dbReference>
<feature type="compositionally biased region" description="Polar residues" evidence="6">
    <location>
        <begin position="155"/>
        <end position="169"/>
    </location>
</feature>
<evidence type="ECO:0000256" key="6">
    <source>
        <dbReference type="SAM" id="MobiDB-lite"/>
    </source>
</evidence>
<dbReference type="CDD" id="cd09233">
    <property type="entry name" value="ACE1-Sec16-like"/>
    <property type="match status" value="1"/>
</dbReference>
<keyword evidence="3" id="KW-0813">Transport</keyword>
<feature type="region of interest" description="Disordered" evidence="6">
    <location>
        <begin position="870"/>
        <end position="993"/>
    </location>
</feature>
<dbReference type="Proteomes" id="UP000504632">
    <property type="component" value="Chromosome 14"/>
</dbReference>
<feature type="compositionally biased region" description="Basic and acidic residues" evidence="6">
    <location>
        <begin position="170"/>
        <end position="193"/>
    </location>
</feature>
<evidence type="ECO:0000256" key="2">
    <source>
        <dbReference type="ARBA" id="ARBA00005927"/>
    </source>
</evidence>
<keyword evidence="8" id="KW-1185">Reference proteome</keyword>
<dbReference type="OrthoDB" id="8918678at2759"/>
<dbReference type="GeneID" id="115827660"/>
<dbReference type="Gene3D" id="1.25.40.1030">
    <property type="match status" value="1"/>
</dbReference>
<feature type="compositionally biased region" description="Basic and acidic residues" evidence="6">
    <location>
        <begin position="918"/>
        <end position="930"/>
    </location>
</feature>
<feature type="region of interest" description="Disordered" evidence="6">
    <location>
        <begin position="131"/>
        <end position="212"/>
    </location>
</feature>
<dbReference type="GO" id="GO:0012507">
    <property type="term" value="C:ER to Golgi transport vesicle membrane"/>
    <property type="evidence" value="ECO:0007669"/>
    <property type="project" value="TreeGrafter"/>
</dbReference>
<dbReference type="AlphaFoldDB" id="A0A6J2WT52"/>
<dbReference type="CTD" id="89866"/>
<dbReference type="GO" id="GO:0070971">
    <property type="term" value="C:endoplasmic reticulum exit site"/>
    <property type="evidence" value="ECO:0007669"/>
    <property type="project" value="TreeGrafter"/>
</dbReference>
<dbReference type="InterPro" id="IPR024298">
    <property type="entry name" value="Sec16_Sec23-bd"/>
</dbReference>
<dbReference type="GO" id="GO:0016192">
    <property type="term" value="P:vesicle-mediated transport"/>
    <property type="evidence" value="ECO:0007669"/>
    <property type="project" value="UniProtKB-KW"/>
</dbReference>
<evidence type="ECO:0000256" key="1">
    <source>
        <dbReference type="ARBA" id="ARBA00004406"/>
    </source>
</evidence>
<feature type="region of interest" description="Disordered" evidence="6">
    <location>
        <begin position="1"/>
        <end position="99"/>
    </location>
</feature>
<name>A0A6J2WT52_CHACN</name>
<dbReference type="PANTHER" id="PTHR13402:SF11">
    <property type="entry name" value="PROTEIN TRANSPORT PROTEIN SEC16B"/>
    <property type="match status" value="1"/>
</dbReference>
<feature type="compositionally biased region" description="Low complexity" evidence="6">
    <location>
        <begin position="870"/>
        <end position="879"/>
    </location>
</feature>
<evidence type="ECO:0000313" key="10">
    <source>
        <dbReference type="RefSeq" id="XP_030647416.1"/>
    </source>
</evidence>
<evidence type="ECO:0000256" key="5">
    <source>
        <dbReference type="ARBA" id="ARBA00022892"/>
    </source>
</evidence>
<dbReference type="RefSeq" id="XP_030647415.1">
    <property type="nucleotide sequence ID" value="XM_030791555.1"/>
</dbReference>
<protein>
    <submittedName>
        <fullName evidence="9 10">Protein transport protein Sec16B-like</fullName>
    </submittedName>
</protein>
<comment type="similarity">
    <text evidence="2">Belongs to the SEC16 family.</text>
</comment>
<accession>A0A6J2WT52</accession>
<gene>
    <name evidence="9 10" type="primary">LOC115827660</name>
</gene>
<evidence type="ECO:0000313" key="9">
    <source>
        <dbReference type="RefSeq" id="XP_030647415.1"/>
    </source>
</evidence>
<evidence type="ECO:0000256" key="3">
    <source>
        <dbReference type="ARBA" id="ARBA00022448"/>
    </source>
</evidence>
<dbReference type="Pfam" id="PF12931">
    <property type="entry name" value="TPR_Sec16"/>
    <property type="match status" value="1"/>
</dbReference>
<feature type="compositionally biased region" description="Basic and acidic residues" evidence="6">
    <location>
        <begin position="886"/>
        <end position="908"/>
    </location>
</feature>
<feature type="region of interest" description="Disordered" evidence="6">
    <location>
        <begin position="810"/>
        <end position="831"/>
    </location>
</feature>
<dbReference type="PANTHER" id="PTHR13402">
    <property type="entry name" value="RGPR-RELATED"/>
    <property type="match status" value="1"/>
</dbReference>
<proteinExistence type="inferred from homology"/>
<feature type="domain" description="Sec16 Sec23-binding" evidence="7">
    <location>
        <begin position="425"/>
        <end position="664"/>
    </location>
</feature>
<reference evidence="9 10" key="1">
    <citation type="submission" date="2025-04" db="UniProtKB">
        <authorList>
            <consortium name="RefSeq"/>
        </authorList>
    </citation>
    <scope>IDENTIFICATION</scope>
</reference>
<keyword evidence="4" id="KW-0256">Endoplasmic reticulum</keyword>
<evidence type="ECO:0000313" key="8">
    <source>
        <dbReference type="Proteomes" id="UP000504632"/>
    </source>
</evidence>
<dbReference type="GO" id="GO:0070973">
    <property type="term" value="P:protein localization to endoplasmic reticulum exit site"/>
    <property type="evidence" value="ECO:0007669"/>
    <property type="project" value="TreeGrafter"/>
</dbReference>
<comment type="subcellular location">
    <subcellularLocation>
        <location evidence="1">Endoplasmic reticulum membrane</location>
        <topology evidence="1">Peripheral membrane protein</topology>
    </subcellularLocation>
</comment>
<evidence type="ECO:0000256" key="4">
    <source>
        <dbReference type="ARBA" id="ARBA00022824"/>
    </source>
</evidence>
<sequence length="993" mass="110444">MEPRRPNWHGPSNQYHSGPYLNHPRDMDNYHRPPHHGGGPYQPPDPREKPWPAVDPRYGRYLASPPPGPEFIPGYSSTPHHGGSYGPDGPWPQHPRPHSRHGYDYPYHSYWGYREDYGYYDHSHQRGHYNHPEAGQWTPQSVWRPDVSEGRGQERQWSSDTYTDQYTYDQSRERDQHDYGFSERRHREEKGENGEVSQYAPGNLESSKTSGLSSSSYELSQYINGADQYDPLIPPHTEQESKSEVAAPMKFCIPHVAISFGPAGQLVRVCPALPSDGEPGLVELHSLEVILSDTCEQQEMRDFPGPLAREDLHKVDAISFAMQRAELCLKDEKLTDAASAALLWQLLVLLCRQNGRIVGSDIAELLTRDSKSCDGSGEQLDGHSLIDLNETPSLETETLDTTDLLTGTGQSNVESAEEALQKYTKLLLAGRKKDALESAMKSGLWGHALFLASKMGSRPYTTVLGRFTGNLAPGDPLQTLFQLLSGRIPAVATCYSPDRWGDWRQHLAVMLSNETGDGFCHRRSIITMGDTLASRGLLHAAHICYLTAHVPFGVYTNKTERLVLLGSSNSLPFGRFCQSSIIRCTEVFEFSQRLGDPSFIIPSFQVYKFLYACRLLDCGLVSLAFHYCEVVGKALLRMEEPHMVLLREVIKLAERLTQSESQLSDTGVDIPVTDPDWLQWLRHKQHGTQVESYGCSDMYQTPLEQGSWTHAECQENSDLNTEALSGHGEMHSFVQNSSLIGIHHEGNEEAPTYQSYTPLDQTYPPQEQTYSPMDPTHQTYAPVDQAPPVYGSVPTYPAQMAMPPFHTQPEVSEGTVVTSGDPSSPMPPSQDPGPYYMNGPYQQPAAPMTAQTGPFTSGLECSAEKDTMGVSGNVSVLGGVRQGQEVQHEEREKGKEKEKFNAQPEKKPGWFSGWFWSKSKEPPKEEKKDINPAPREVTPNPSLTVSPPPVPMGSRGTGLSHPPPAGVNPFSRKAGQRLGETMGQHRGSISQGP</sequence>
<dbReference type="GO" id="GO:0007030">
    <property type="term" value="P:Golgi organization"/>
    <property type="evidence" value="ECO:0007669"/>
    <property type="project" value="TreeGrafter"/>
</dbReference>